<keyword evidence="3" id="KW-1185">Reference proteome</keyword>
<sequence length="191" mass="22367">MECNKEEAVRAKQLAEIRMQRGQFVEALMFANKAKKMYADVDNIAQILTERLSEEAIIKKQYRKLALLLHPDKNKFSGAEAAFKLIGEANSVLSDQAKRSLHDMKVKAHARAAVPKTPYQAKRDLQYLRPHPKRELQYLTPHPKRDLQYLRPHPKRELQYLRPHPMRELQYLTPHPITQMGTCLQQIKFQM</sequence>
<name>A0A2Z6MQY4_TRISU</name>
<evidence type="ECO:0000313" key="3">
    <source>
        <dbReference type="Proteomes" id="UP000242715"/>
    </source>
</evidence>
<dbReference type="PANTHER" id="PTHR44137">
    <property type="entry name" value="BNAC03G44070D PROTEIN"/>
    <property type="match status" value="1"/>
</dbReference>
<dbReference type="PANTHER" id="PTHR44137:SF57">
    <property type="entry name" value="CHAPERONE DNAJ-DOMAIN PROTEIN"/>
    <property type="match status" value="1"/>
</dbReference>
<dbReference type="SMART" id="SM00271">
    <property type="entry name" value="DnaJ"/>
    <property type="match status" value="1"/>
</dbReference>
<organism evidence="2 3">
    <name type="scientific">Trifolium subterraneum</name>
    <name type="common">Subterranean clover</name>
    <dbReference type="NCBI Taxonomy" id="3900"/>
    <lineage>
        <taxon>Eukaryota</taxon>
        <taxon>Viridiplantae</taxon>
        <taxon>Streptophyta</taxon>
        <taxon>Embryophyta</taxon>
        <taxon>Tracheophyta</taxon>
        <taxon>Spermatophyta</taxon>
        <taxon>Magnoliopsida</taxon>
        <taxon>eudicotyledons</taxon>
        <taxon>Gunneridae</taxon>
        <taxon>Pentapetalae</taxon>
        <taxon>rosids</taxon>
        <taxon>fabids</taxon>
        <taxon>Fabales</taxon>
        <taxon>Fabaceae</taxon>
        <taxon>Papilionoideae</taxon>
        <taxon>50 kb inversion clade</taxon>
        <taxon>NPAAA clade</taxon>
        <taxon>Hologalegina</taxon>
        <taxon>IRL clade</taxon>
        <taxon>Trifolieae</taxon>
        <taxon>Trifolium</taxon>
    </lineage>
</organism>
<feature type="domain" description="J" evidence="1">
    <location>
        <begin position="40"/>
        <end position="106"/>
    </location>
</feature>
<dbReference type="Gene3D" id="1.10.287.110">
    <property type="entry name" value="DnaJ domain"/>
    <property type="match status" value="1"/>
</dbReference>
<dbReference type="AlphaFoldDB" id="A0A2Z6MQY4"/>
<proteinExistence type="predicted"/>
<gene>
    <name evidence="2" type="ORF">TSUD_32280</name>
</gene>
<evidence type="ECO:0000259" key="1">
    <source>
        <dbReference type="PROSITE" id="PS50076"/>
    </source>
</evidence>
<accession>A0A2Z6MQY4</accession>
<evidence type="ECO:0000313" key="2">
    <source>
        <dbReference type="EMBL" id="GAU21399.1"/>
    </source>
</evidence>
<reference evidence="3" key="1">
    <citation type="journal article" date="2017" name="Front. Plant Sci.">
        <title>Climate Clever Clovers: New Paradigm to Reduce the Environmental Footprint of Ruminants by Breeding Low Methanogenic Forages Utilizing Haplotype Variation.</title>
        <authorList>
            <person name="Kaur P."/>
            <person name="Appels R."/>
            <person name="Bayer P.E."/>
            <person name="Keeble-Gagnere G."/>
            <person name="Wang J."/>
            <person name="Hirakawa H."/>
            <person name="Shirasawa K."/>
            <person name="Vercoe P."/>
            <person name="Stefanova K."/>
            <person name="Durmic Z."/>
            <person name="Nichols P."/>
            <person name="Revell C."/>
            <person name="Isobe S.N."/>
            <person name="Edwards D."/>
            <person name="Erskine W."/>
        </authorList>
    </citation>
    <scope>NUCLEOTIDE SEQUENCE [LARGE SCALE GENOMIC DNA]</scope>
    <source>
        <strain evidence="3">cv. Daliak</strain>
    </source>
</reference>
<dbReference type="EMBL" id="DF973229">
    <property type="protein sequence ID" value="GAU21399.1"/>
    <property type="molecule type" value="Genomic_DNA"/>
</dbReference>
<dbReference type="PRINTS" id="PR00625">
    <property type="entry name" value="JDOMAIN"/>
</dbReference>
<dbReference type="Pfam" id="PF00226">
    <property type="entry name" value="DnaJ"/>
    <property type="match status" value="1"/>
</dbReference>
<dbReference type="InterPro" id="IPR001623">
    <property type="entry name" value="DnaJ_domain"/>
</dbReference>
<dbReference type="Proteomes" id="UP000242715">
    <property type="component" value="Unassembled WGS sequence"/>
</dbReference>
<dbReference type="PROSITE" id="PS50076">
    <property type="entry name" value="DNAJ_2"/>
    <property type="match status" value="1"/>
</dbReference>
<dbReference type="OrthoDB" id="10250354at2759"/>
<dbReference type="SUPFAM" id="SSF46565">
    <property type="entry name" value="Chaperone J-domain"/>
    <property type="match status" value="1"/>
</dbReference>
<protein>
    <recommendedName>
        <fullName evidence="1">J domain-containing protein</fullName>
    </recommendedName>
</protein>
<dbReference type="InterPro" id="IPR036869">
    <property type="entry name" value="J_dom_sf"/>
</dbReference>
<dbReference type="CDD" id="cd06257">
    <property type="entry name" value="DnaJ"/>
    <property type="match status" value="1"/>
</dbReference>